<evidence type="ECO:0000313" key="3">
    <source>
        <dbReference type="Proteomes" id="UP000037460"/>
    </source>
</evidence>
<dbReference type="CDD" id="cd18472">
    <property type="entry name" value="BACK_KLHL33"/>
    <property type="match status" value="1"/>
</dbReference>
<protein>
    <recommendedName>
        <fullName evidence="1">BACK domain-containing protein</fullName>
    </recommendedName>
</protein>
<dbReference type="AlphaFoldDB" id="A0A0M0J764"/>
<evidence type="ECO:0000259" key="1">
    <source>
        <dbReference type="SMART" id="SM00875"/>
    </source>
</evidence>
<dbReference type="InterPro" id="IPR011705">
    <property type="entry name" value="BACK"/>
</dbReference>
<proteinExistence type="predicted"/>
<dbReference type="PANTHER" id="PTHR45632:SF5">
    <property type="entry name" value="KELCH-LIKE PROTEIN 22"/>
    <property type="match status" value="1"/>
</dbReference>
<gene>
    <name evidence="2" type="ORF">Ctob_002479</name>
</gene>
<sequence length="284" mass="32090">MIARLNEANAIESWDLADRLMLSELSSHALEYVSFHFQTIAASDAWLSAPLQLVLRLLPQDELEVKEEEAVFRAAVRWVRAQERQPNESEMRSLFAAVRFPLLSFSFVQSQVQPEPLLAAPWAKDLLTTSLLRFVHGVEKSLPRELYPKLRVLNCSSEGGDEDGSHAHYGKAVAVLDATSIDPYWHTNGKSNVEPSPDPLHWIELARARGDVPVCRLGMYRHVSFDNFSPSRLRIKGRDDDDGEWTLIKTLSLGSAAHEELESGWVELLSHEQGQSRQVRVEIN</sequence>
<dbReference type="InterPro" id="IPR030609">
    <property type="entry name" value="KLHL33_BACK"/>
</dbReference>
<dbReference type="EMBL" id="JWZX01003276">
    <property type="protein sequence ID" value="KOO22439.1"/>
    <property type="molecule type" value="Genomic_DNA"/>
</dbReference>
<comment type="caution">
    <text evidence="2">The sequence shown here is derived from an EMBL/GenBank/DDBJ whole genome shotgun (WGS) entry which is preliminary data.</text>
</comment>
<keyword evidence="3" id="KW-1185">Reference proteome</keyword>
<dbReference type="Proteomes" id="UP000037460">
    <property type="component" value="Unassembled WGS sequence"/>
</dbReference>
<organism evidence="2 3">
    <name type="scientific">Chrysochromulina tobinii</name>
    <dbReference type="NCBI Taxonomy" id="1460289"/>
    <lineage>
        <taxon>Eukaryota</taxon>
        <taxon>Haptista</taxon>
        <taxon>Haptophyta</taxon>
        <taxon>Prymnesiophyceae</taxon>
        <taxon>Prymnesiales</taxon>
        <taxon>Chrysochromulinaceae</taxon>
        <taxon>Chrysochromulina</taxon>
    </lineage>
</organism>
<name>A0A0M0J764_9EUKA</name>
<dbReference type="Gene3D" id="1.25.40.420">
    <property type="match status" value="1"/>
</dbReference>
<dbReference type="SMART" id="SM00875">
    <property type="entry name" value="BACK"/>
    <property type="match status" value="1"/>
</dbReference>
<feature type="domain" description="BACK" evidence="1">
    <location>
        <begin position="10"/>
        <end position="113"/>
    </location>
</feature>
<reference evidence="3" key="1">
    <citation type="journal article" date="2015" name="PLoS Genet.">
        <title>Genome Sequence and Transcriptome Analyses of Chrysochromulina tobin: Metabolic Tools for Enhanced Algal Fitness in the Prominent Order Prymnesiales (Haptophyceae).</title>
        <authorList>
            <person name="Hovde B.T."/>
            <person name="Deodato C.R."/>
            <person name="Hunsperger H.M."/>
            <person name="Ryken S.A."/>
            <person name="Yost W."/>
            <person name="Jha R.K."/>
            <person name="Patterson J."/>
            <person name="Monnat R.J. Jr."/>
            <person name="Barlow S.B."/>
            <person name="Starkenburg S.R."/>
            <person name="Cattolico R.A."/>
        </authorList>
    </citation>
    <scope>NUCLEOTIDE SEQUENCE</scope>
    <source>
        <strain evidence="3">CCMP291</strain>
    </source>
</reference>
<dbReference type="PANTHER" id="PTHR45632">
    <property type="entry name" value="LD33804P"/>
    <property type="match status" value="1"/>
</dbReference>
<dbReference type="Pfam" id="PF07707">
    <property type="entry name" value="BACK"/>
    <property type="match status" value="1"/>
</dbReference>
<evidence type="ECO:0000313" key="2">
    <source>
        <dbReference type="EMBL" id="KOO22439.1"/>
    </source>
</evidence>
<accession>A0A0M0J764</accession>